<dbReference type="Proteomes" id="UP001165064">
    <property type="component" value="Unassembled WGS sequence"/>
</dbReference>
<protein>
    <submittedName>
        <fullName evidence="1">Unnamed protein product</fullName>
    </submittedName>
</protein>
<reference evidence="1" key="1">
    <citation type="submission" date="2023-04" db="EMBL/GenBank/DDBJ databases">
        <title>Ambrosiozyma monospora NBRC 10751.</title>
        <authorList>
            <person name="Ichikawa N."/>
            <person name="Sato H."/>
            <person name="Tonouchi N."/>
        </authorList>
    </citation>
    <scope>NUCLEOTIDE SEQUENCE</scope>
    <source>
        <strain evidence="1">NBRC 10751</strain>
    </source>
</reference>
<gene>
    <name evidence="1" type="ORF">Amon02_000443400</name>
</gene>
<evidence type="ECO:0000313" key="1">
    <source>
        <dbReference type="EMBL" id="GME80374.1"/>
    </source>
</evidence>
<organism evidence="1 2">
    <name type="scientific">Ambrosiozyma monospora</name>
    <name type="common">Yeast</name>
    <name type="synonym">Endomycopsis monosporus</name>
    <dbReference type="NCBI Taxonomy" id="43982"/>
    <lineage>
        <taxon>Eukaryota</taxon>
        <taxon>Fungi</taxon>
        <taxon>Dikarya</taxon>
        <taxon>Ascomycota</taxon>
        <taxon>Saccharomycotina</taxon>
        <taxon>Pichiomycetes</taxon>
        <taxon>Pichiales</taxon>
        <taxon>Pichiaceae</taxon>
        <taxon>Ambrosiozyma</taxon>
    </lineage>
</organism>
<proteinExistence type="predicted"/>
<dbReference type="EMBL" id="BSXS01003039">
    <property type="protein sequence ID" value="GME80374.1"/>
    <property type="molecule type" value="Genomic_DNA"/>
</dbReference>
<accession>A0ACB5T3N3</accession>
<evidence type="ECO:0000313" key="2">
    <source>
        <dbReference type="Proteomes" id="UP001165064"/>
    </source>
</evidence>
<keyword evidence="2" id="KW-1185">Reference proteome</keyword>
<name>A0ACB5T3N3_AMBMO</name>
<comment type="caution">
    <text evidence="1">The sequence shown here is derived from an EMBL/GenBank/DDBJ whole genome shotgun (WGS) entry which is preliminary data.</text>
</comment>
<sequence length="149" mass="17030">MAAAKAAWFILLNSTIKSPCHIHKLTRFHAILTRNGPLASFKTTRFSQRVLNKSHELPKFLKFQEANDLESCAKLLSNSWCVKEAVYKCLDHSEQKEFKMSDWFKINDPTGRPVIGNTMYFQSHPNEEILCSLSHDGDYVISVVLRQGS</sequence>